<keyword evidence="2" id="KW-1185">Reference proteome</keyword>
<dbReference type="RefSeq" id="WP_270024916.1">
    <property type="nucleotide sequence ID" value="NZ_JAPDDP010000014.1"/>
</dbReference>
<protein>
    <submittedName>
        <fullName evidence="1">Uncharacterized protein</fullName>
    </submittedName>
</protein>
<dbReference type="AlphaFoldDB" id="A0A9X3N6X2"/>
<gene>
    <name evidence="1" type="ORF">OJ997_09880</name>
</gene>
<evidence type="ECO:0000313" key="2">
    <source>
        <dbReference type="Proteomes" id="UP001147653"/>
    </source>
</evidence>
<organism evidence="1 2">
    <name type="scientific">Solirubrobacter phytolaccae</name>
    <dbReference type="NCBI Taxonomy" id="1404360"/>
    <lineage>
        <taxon>Bacteria</taxon>
        <taxon>Bacillati</taxon>
        <taxon>Actinomycetota</taxon>
        <taxon>Thermoleophilia</taxon>
        <taxon>Solirubrobacterales</taxon>
        <taxon>Solirubrobacteraceae</taxon>
        <taxon>Solirubrobacter</taxon>
    </lineage>
</organism>
<comment type="caution">
    <text evidence="1">The sequence shown here is derived from an EMBL/GenBank/DDBJ whole genome shotgun (WGS) entry which is preliminary data.</text>
</comment>
<dbReference type="EMBL" id="JAPDDP010000014">
    <property type="protein sequence ID" value="MDA0180601.1"/>
    <property type="molecule type" value="Genomic_DNA"/>
</dbReference>
<evidence type="ECO:0000313" key="1">
    <source>
        <dbReference type="EMBL" id="MDA0180601.1"/>
    </source>
</evidence>
<proteinExistence type="predicted"/>
<name>A0A9X3N6X2_9ACTN</name>
<reference evidence="1" key="1">
    <citation type="submission" date="2022-10" db="EMBL/GenBank/DDBJ databases">
        <title>The WGS of Solirubrobacter phytolaccae KCTC 29190.</title>
        <authorList>
            <person name="Jiang Z."/>
        </authorList>
    </citation>
    <scope>NUCLEOTIDE SEQUENCE</scope>
    <source>
        <strain evidence="1">KCTC 29190</strain>
    </source>
</reference>
<dbReference type="Proteomes" id="UP001147653">
    <property type="component" value="Unassembled WGS sequence"/>
</dbReference>
<accession>A0A9X3N6X2</accession>
<sequence length="125" mass="12766">MLALVVVIVLAVAGIAIAARGGEEEKTTKGTNLSALRCPLEPTGKTGAGGQPELRPAKGAFDTSVLIGMRLAEAREKAGQGGCDIVVSVQDGAGQPVPIDINPKLIYVYTEKGRITRIEGVGGGI</sequence>